<reference evidence="1 2" key="1">
    <citation type="submission" date="2017-05" db="EMBL/GenBank/DDBJ databases">
        <title>Genome sequence of Acetobacter pasteurianus subsp. ascendens strain SRCM101447.</title>
        <authorList>
            <person name="Cho S.H."/>
        </authorList>
    </citation>
    <scope>NUCLEOTIDE SEQUENCE [LARGE SCALE GENOMIC DNA]</scope>
    <source>
        <strain evidence="1 2">SRCM101447</strain>
    </source>
</reference>
<gene>
    <name evidence="1" type="ORF">S101447_00879</name>
</gene>
<sequence>MTKEKTSKDKLPKIAGFSWEEGPAKYKIGGKKPSCITVKFEEDKKGREIQFLKSIPLSLRVRALDMWGNIQNDDVSFAVMMAVSVVDLDGEPEMTPESKSEICDLLDKIGNIGQQAYMRALVEDIAGGQAKTQEAPEEKLGNS</sequence>
<organism evidence="1 2">
    <name type="scientific">Acetobacter ascendens</name>
    <dbReference type="NCBI Taxonomy" id="481146"/>
    <lineage>
        <taxon>Bacteria</taxon>
        <taxon>Pseudomonadati</taxon>
        <taxon>Pseudomonadota</taxon>
        <taxon>Alphaproteobacteria</taxon>
        <taxon>Acetobacterales</taxon>
        <taxon>Acetobacteraceae</taxon>
        <taxon>Acetobacter</taxon>
    </lineage>
</organism>
<dbReference type="AlphaFoldDB" id="A0A1Y0UVP4"/>
<dbReference type="Proteomes" id="UP000195633">
    <property type="component" value="Chromosome"/>
</dbReference>
<evidence type="ECO:0000313" key="1">
    <source>
        <dbReference type="EMBL" id="ARW09981.1"/>
    </source>
</evidence>
<evidence type="ECO:0000313" key="2">
    <source>
        <dbReference type="Proteomes" id="UP000195633"/>
    </source>
</evidence>
<name>A0A1Y0UVP4_9PROT</name>
<proteinExistence type="predicted"/>
<dbReference type="RefSeq" id="WP_087635466.1">
    <property type="nucleotide sequence ID" value="NZ_CP021524.1"/>
</dbReference>
<evidence type="ECO:0008006" key="3">
    <source>
        <dbReference type="Google" id="ProtNLM"/>
    </source>
</evidence>
<dbReference type="EMBL" id="CP021524">
    <property type="protein sequence ID" value="ARW09981.1"/>
    <property type="molecule type" value="Genomic_DNA"/>
</dbReference>
<accession>A0A1Y0UVP4</accession>
<protein>
    <recommendedName>
        <fullName evidence="3">Phage tail assembly chaperone</fullName>
    </recommendedName>
</protein>